<protein>
    <submittedName>
        <fullName evidence="1">Uncharacterized protein</fullName>
    </submittedName>
</protein>
<dbReference type="EMBL" id="OX597827">
    <property type="protein sequence ID" value="CAI9732442.1"/>
    <property type="molecule type" value="Genomic_DNA"/>
</dbReference>
<evidence type="ECO:0000313" key="1">
    <source>
        <dbReference type="EMBL" id="CAI9732442.1"/>
    </source>
</evidence>
<proteinExistence type="predicted"/>
<gene>
    <name evidence="1" type="ORF">OCTVUL_1B017474</name>
</gene>
<reference evidence="1" key="1">
    <citation type="submission" date="2023-08" db="EMBL/GenBank/DDBJ databases">
        <authorList>
            <person name="Alioto T."/>
            <person name="Alioto T."/>
            <person name="Gomez Garrido J."/>
        </authorList>
    </citation>
    <scope>NUCLEOTIDE SEQUENCE</scope>
</reference>
<keyword evidence="2" id="KW-1185">Reference proteome</keyword>
<dbReference type="Proteomes" id="UP001162480">
    <property type="component" value="Chromosome 14"/>
</dbReference>
<sequence length="97" mass="11487">MRDGYGWNHIVPSFRKEKKKIKFGVKRHTLLLKISDLVQELETICWLTKSLEHQIKLHSTVTIHEQQSVNNSTAGYTRTQSEVRKLFEFLASELWFK</sequence>
<evidence type="ECO:0000313" key="2">
    <source>
        <dbReference type="Proteomes" id="UP001162480"/>
    </source>
</evidence>
<name>A0AA36FCF2_OCTVU</name>
<dbReference type="AlphaFoldDB" id="A0AA36FCF2"/>
<organism evidence="1 2">
    <name type="scientific">Octopus vulgaris</name>
    <name type="common">Common octopus</name>
    <dbReference type="NCBI Taxonomy" id="6645"/>
    <lineage>
        <taxon>Eukaryota</taxon>
        <taxon>Metazoa</taxon>
        <taxon>Spiralia</taxon>
        <taxon>Lophotrochozoa</taxon>
        <taxon>Mollusca</taxon>
        <taxon>Cephalopoda</taxon>
        <taxon>Coleoidea</taxon>
        <taxon>Octopodiformes</taxon>
        <taxon>Octopoda</taxon>
        <taxon>Incirrata</taxon>
        <taxon>Octopodidae</taxon>
        <taxon>Octopus</taxon>
    </lineage>
</organism>
<accession>A0AA36FCF2</accession>